<name>W1PQR9_AMBTC</name>
<reference evidence="4" key="1">
    <citation type="journal article" date="2013" name="Science">
        <title>The Amborella genome and the evolution of flowering plants.</title>
        <authorList>
            <consortium name="Amborella Genome Project"/>
        </authorList>
    </citation>
    <scope>NUCLEOTIDE SEQUENCE [LARGE SCALE GENOMIC DNA]</scope>
</reference>
<keyword evidence="1" id="KW-0677">Repeat</keyword>
<protein>
    <recommendedName>
        <fullName evidence="5">Pentatricopeptide repeat-containing protein</fullName>
    </recommendedName>
</protein>
<evidence type="ECO:0000313" key="4">
    <source>
        <dbReference type="Proteomes" id="UP000017836"/>
    </source>
</evidence>
<evidence type="ECO:0000256" key="2">
    <source>
        <dbReference type="PROSITE-ProRule" id="PRU00708"/>
    </source>
</evidence>
<dbReference type="Gramene" id="ERN12377">
    <property type="protein sequence ID" value="ERN12377"/>
    <property type="gene ID" value="AMTR_s00025p00107100"/>
</dbReference>
<dbReference type="InterPro" id="IPR011990">
    <property type="entry name" value="TPR-like_helical_dom_sf"/>
</dbReference>
<dbReference type="Gene3D" id="1.25.40.10">
    <property type="entry name" value="Tetratricopeptide repeat domain"/>
    <property type="match status" value="2"/>
</dbReference>
<dbReference type="Pfam" id="PF12854">
    <property type="entry name" value="PPR_1"/>
    <property type="match status" value="1"/>
</dbReference>
<organism evidence="3 4">
    <name type="scientific">Amborella trichopoda</name>
    <dbReference type="NCBI Taxonomy" id="13333"/>
    <lineage>
        <taxon>Eukaryota</taxon>
        <taxon>Viridiplantae</taxon>
        <taxon>Streptophyta</taxon>
        <taxon>Embryophyta</taxon>
        <taxon>Tracheophyta</taxon>
        <taxon>Spermatophyta</taxon>
        <taxon>Magnoliopsida</taxon>
        <taxon>Amborellales</taxon>
        <taxon>Amborellaceae</taxon>
        <taxon>Amborella</taxon>
    </lineage>
</organism>
<dbReference type="InterPro" id="IPR002885">
    <property type="entry name" value="PPR_rpt"/>
</dbReference>
<evidence type="ECO:0000256" key="1">
    <source>
        <dbReference type="ARBA" id="ARBA00022737"/>
    </source>
</evidence>
<dbReference type="HOGENOM" id="CLU_1470125_0_0_1"/>
<feature type="repeat" description="PPR" evidence="2">
    <location>
        <begin position="106"/>
        <end position="140"/>
    </location>
</feature>
<dbReference type="PANTHER" id="PTHR47926:SF407">
    <property type="entry name" value="(WILD MALAYSIAN BANANA) HYPOTHETICAL PROTEIN"/>
    <property type="match status" value="1"/>
</dbReference>
<dbReference type="EMBL" id="KI392614">
    <property type="protein sequence ID" value="ERN12377.1"/>
    <property type="molecule type" value="Genomic_DNA"/>
</dbReference>
<dbReference type="STRING" id="13333.W1PQR9"/>
<proteinExistence type="predicted"/>
<dbReference type="GO" id="GO:0003723">
    <property type="term" value="F:RNA binding"/>
    <property type="evidence" value="ECO:0007669"/>
    <property type="project" value="InterPro"/>
</dbReference>
<evidence type="ECO:0000313" key="3">
    <source>
        <dbReference type="EMBL" id="ERN12377.1"/>
    </source>
</evidence>
<dbReference type="FunFam" id="1.25.40.10:FF:000442">
    <property type="entry name" value="Pentatricopeptide repeat-containing protein At3g49710"/>
    <property type="match status" value="1"/>
</dbReference>
<dbReference type="GO" id="GO:0009451">
    <property type="term" value="P:RNA modification"/>
    <property type="evidence" value="ECO:0007669"/>
    <property type="project" value="InterPro"/>
</dbReference>
<keyword evidence="4" id="KW-1185">Reference proteome</keyword>
<dbReference type="OMA" id="FHEMGRA"/>
<feature type="repeat" description="PPR" evidence="2">
    <location>
        <begin position="75"/>
        <end position="105"/>
    </location>
</feature>
<dbReference type="NCBIfam" id="TIGR00756">
    <property type="entry name" value="PPR"/>
    <property type="match status" value="2"/>
</dbReference>
<dbReference type="PANTHER" id="PTHR47926">
    <property type="entry name" value="PENTATRICOPEPTIDE REPEAT-CONTAINING PROTEIN"/>
    <property type="match status" value="1"/>
</dbReference>
<dbReference type="Proteomes" id="UP000017836">
    <property type="component" value="Unassembled WGS sequence"/>
</dbReference>
<accession>W1PQR9</accession>
<dbReference type="Pfam" id="PF13041">
    <property type="entry name" value="PPR_2"/>
    <property type="match status" value="1"/>
</dbReference>
<sequence length="184" mass="20633">MRVVCVTPNEVTLSSIVSAFSHLQKAREGRGIHALSLKSGFEGRVLISTNLVHMYALSEHLEEACRLFEEILEPNIVTWNVILNGFAKLGFLNEAKQVFDRIPERDVVSWGVMIDGYLLSGQFNEALEVFHEMGRAGMRPNEVLFSNLLSSCGNLARLIEAKWPLLAFNLSWVQSKASHLGMLF</sequence>
<evidence type="ECO:0008006" key="5">
    <source>
        <dbReference type="Google" id="ProtNLM"/>
    </source>
</evidence>
<gene>
    <name evidence="3" type="ORF">AMTR_s00025p00107100</name>
</gene>
<dbReference type="AlphaFoldDB" id="W1PQR9"/>
<dbReference type="eggNOG" id="KOG4197">
    <property type="taxonomic scope" value="Eukaryota"/>
</dbReference>
<dbReference type="InterPro" id="IPR046960">
    <property type="entry name" value="PPR_At4g14850-like_plant"/>
</dbReference>
<dbReference type="PROSITE" id="PS51375">
    <property type="entry name" value="PPR"/>
    <property type="match status" value="2"/>
</dbReference>